<evidence type="ECO:0000313" key="3">
    <source>
        <dbReference type="Proteomes" id="UP001596524"/>
    </source>
</evidence>
<accession>A0ABW2N4K9</accession>
<dbReference type="PANTHER" id="PTHR21047:SF2">
    <property type="entry name" value="THYMIDINE DIPHOSPHO-4-KETO-RHAMNOSE 3,5-EPIMERASE"/>
    <property type="match status" value="1"/>
</dbReference>
<comment type="caution">
    <text evidence="2">The sequence shown here is derived from an EMBL/GenBank/DDBJ whole genome shotgun (WGS) entry which is preliminary data.</text>
</comment>
<name>A0ABW2N4K9_9ACTN</name>
<dbReference type="SUPFAM" id="SSF51182">
    <property type="entry name" value="RmlC-like cupins"/>
    <property type="match status" value="1"/>
</dbReference>
<dbReference type="InterPro" id="IPR014710">
    <property type="entry name" value="RmlC-like_jellyroll"/>
</dbReference>
<evidence type="ECO:0000256" key="1">
    <source>
        <dbReference type="ARBA" id="ARBA00010154"/>
    </source>
</evidence>
<evidence type="ECO:0000313" key="2">
    <source>
        <dbReference type="EMBL" id="MFC7360840.1"/>
    </source>
</evidence>
<dbReference type="CDD" id="cd00438">
    <property type="entry name" value="cupin_RmlC"/>
    <property type="match status" value="1"/>
</dbReference>
<dbReference type="Pfam" id="PF00908">
    <property type="entry name" value="dTDP_sugar_isom"/>
    <property type="match status" value="1"/>
</dbReference>
<dbReference type="Proteomes" id="UP001596524">
    <property type="component" value="Unassembled WGS sequence"/>
</dbReference>
<protein>
    <submittedName>
        <fullName evidence="2">dTDP-4-dehydrorhamnose 3,5-epimerase family protein</fullName>
    </submittedName>
</protein>
<reference evidence="3" key="1">
    <citation type="journal article" date="2019" name="Int. J. Syst. Evol. Microbiol.">
        <title>The Global Catalogue of Microorganisms (GCM) 10K type strain sequencing project: providing services to taxonomists for standard genome sequencing and annotation.</title>
        <authorList>
            <consortium name="The Broad Institute Genomics Platform"/>
            <consortium name="The Broad Institute Genome Sequencing Center for Infectious Disease"/>
            <person name="Wu L."/>
            <person name="Ma J."/>
        </authorList>
    </citation>
    <scope>NUCLEOTIDE SEQUENCE [LARGE SCALE GENOMIC DNA]</scope>
    <source>
        <strain evidence="3">FCH27</strain>
    </source>
</reference>
<dbReference type="PANTHER" id="PTHR21047">
    <property type="entry name" value="DTDP-6-DEOXY-D-GLUCOSE-3,5 EPIMERASE"/>
    <property type="match status" value="1"/>
</dbReference>
<gene>
    <name evidence="2" type="ORF">ACFQO6_11210</name>
</gene>
<proteinExistence type="inferred from homology"/>
<dbReference type="EMBL" id="JBHTCH010000014">
    <property type="protein sequence ID" value="MFC7360840.1"/>
    <property type="molecule type" value="Genomic_DNA"/>
</dbReference>
<dbReference type="RefSeq" id="WP_255888635.1">
    <property type="nucleotide sequence ID" value="NZ_JAFMZM010000001.1"/>
</dbReference>
<comment type="similarity">
    <text evidence="1">Belongs to the dTDP-4-dehydrorhamnose 3,5-epimerase family.</text>
</comment>
<dbReference type="InterPro" id="IPR000888">
    <property type="entry name" value="RmlC-like"/>
</dbReference>
<sequence>MDFSTTPIPGLLEFTTTPYRDDRGFFSRTFEADTARAAGLEPEAFVEDSLSRSLGGVVRGIHVRTGRGEGKLVRCSHGRVFDVVVDLRPTSPTYLTWLSFILDGDVQNSIYVPPGCGHAFQALTPLADTSYRIDRRHDPSENLTICHDDPDLAIPWPLPVTVQSAGDRDARTLAELPQDLGRILAAP</sequence>
<organism evidence="2 3">
    <name type="scientific">Nocardioides astragali</name>
    <dbReference type="NCBI Taxonomy" id="1776736"/>
    <lineage>
        <taxon>Bacteria</taxon>
        <taxon>Bacillati</taxon>
        <taxon>Actinomycetota</taxon>
        <taxon>Actinomycetes</taxon>
        <taxon>Propionibacteriales</taxon>
        <taxon>Nocardioidaceae</taxon>
        <taxon>Nocardioides</taxon>
    </lineage>
</organism>
<dbReference type="InterPro" id="IPR011051">
    <property type="entry name" value="RmlC_Cupin_sf"/>
</dbReference>
<dbReference type="Gene3D" id="2.60.120.10">
    <property type="entry name" value="Jelly Rolls"/>
    <property type="match status" value="1"/>
</dbReference>
<keyword evidence="3" id="KW-1185">Reference proteome</keyword>